<accession>A0A0X8X5P3</accession>
<dbReference type="SMART" id="SM00089">
    <property type="entry name" value="PKD"/>
    <property type="match status" value="1"/>
</dbReference>
<dbReference type="RefSeq" id="WP_096353920.1">
    <property type="nucleotide sequence ID" value="NZ_AP017313.1"/>
</dbReference>
<dbReference type="InterPro" id="IPR022409">
    <property type="entry name" value="PKD/Chitinase_dom"/>
</dbReference>
<dbReference type="InterPro" id="IPR035986">
    <property type="entry name" value="PKD_dom_sf"/>
</dbReference>
<dbReference type="Gene3D" id="2.60.40.10">
    <property type="entry name" value="Immunoglobulins"/>
    <property type="match status" value="1"/>
</dbReference>
<dbReference type="SUPFAM" id="SSF49299">
    <property type="entry name" value="PKD domain"/>
    <property type="match status" value="1"/>
</dbReference>
<dbReference type="InterPro" id="IPR000601">
    <property type="entry name" value="PKD_dom"/>
</dbReference>
<dbReference type="OrthoDB" id="7443339at2"/>
<dbReference type="EMBL" id="AP017313">
    <property type="protein sequence ID" value="BAU55548.1"/>
    <property type="molecule type" value="Genomic_DNA"/>
</dbReference>
<dbReference type="PROSITE" id="PS50093">
    <property type="entry name" value="PKD"/>
    <property type="match status" value="1"/>
</dbReference>
<dbReference type="AlphaFoldDB" id="A0A0X8X5P3"/>
<dbReference type="InterPro" id="IPR013783">
    <property type="entry name" value="Ig-like_fold"/>
</dbReference>
<reference evidence="1 2" key="1">
    <citation type="submission" date="2015-12" db="EMBL/GenBank/DDBJ databases">
        <title>Genome sequence of Mucilaginibacter gotjawali.</title>
        <authorList>
            <person name="Lee J.S."/>
            <person name="Lee K.C."/>
            <person name="Kim K.K."/>
            <person name="Lee B.W."/>
        </authorList>
    </citation>
    <scope>NUCLEOTIDE SEQUENCE [LARGE SCALE GENOMIC DNA]</scope>
    <source>
        <strain evidence="1 2">SA3-7</strain>
    </source>
</reference>
<gene>
    <name evidence="1" type="ORF">MgSA37_03738</name>
</gene>
<name>A0A0X8X5P3_9SPHI</name>
<proteinExistence type="predicted"/>
<keyword evidence="2" id="KW-1185">Reference proteome</keyword>
<evidence type="ECO:0000313" key="1">
    <source>
        <dbReference type="EMBL" id="BAU55548.1"/>
    </source>
</evidence>
<evidence type="ECO:0000313" key="2">
    <source>
        <dbReference type="Proteomes" id="UP000218263"/>
    </source>
</evidence>
<dbReference type="CDD" id="cd00146">
    <property type="entry name" value="PKD"/>
    <property type="match status" value="1"/>
</dbReference>
<organism evidence="1 2">
    <name type="scientific">Mucilaginibacter gotjawali</name>
    <dbReference type="NCBI Taxonomy" id="1550579"/>
    <lineage>
        <taxon>Bacteria</taxon>
        <taxon>Pseudomonadati</taxon>
        <taxon>Bacteroidota</taxon>
        <taxon>Sphingobacteriia</taxon>
        <taxon>Sphingobacteriales</taxon>
        <taxon>Sphingobacteriaceae</taxon>
        <taxon>Mucilaginibacter</taxon>
    </lineage>
</organism>
<dbReference type="KEGG" id="mgot:MgSA37_03738"/>
<dbReference type="Proteomes" id="UP000218263">
    <property type="component" value="Chromosome"/>
</dbReference>
<protein>
    <submittedName>
        <fullName evidence="1">PKD domain protein</fullName>
    </submittedName>
</protein>
<dbReference type="Pfam" id="PF18911">
    <property type="entry name" value="PKD_4"/>
    <property type="match status" value="1"/>
</dbReference>
<sequence>MKKFKFILSCFLLTGFITGFEACKKNPEQPVKDVVFTDVVKSYVVTFSNKTTDAKAFRWDFGDSTSSTDANPVHTYTKKGKFVATLYATLNNGQVINGSTIINVSKSSPILLNDNSLKDWDTISNVVIPTGALGGIVQKAKFDYDSQNVYIYMEMKGTVAAGNIFDFYMDTDNDATTGLLTGEIPGGGYDYLLEGPMLSAPDALVQYQHTGAQNAFSFNALSIAEFYTVGTVQDAEGVVKFEMSLSRSKIGGLSGKALTFGIIVSDSGWSEVGWMPGQGQTALTLDISQ</sequence>